<dbReference type="PANTHER" id="PTHR38340:SF1">
    <property type="entry name" value="S-LAYER PROTEIN"/>
    <property type="match status" value="1"/>
</dbReference>
<evidence type="ECO:0000256" key="2">
    <source>
        <dbReference type="ARBA" id="ARBA00022525"/>
    </source>
</evidence>
<sequence>GGSSASDRYLFDPGHGHDVIDDYAQNEAQADSVVFRQAQSAGATFDHVGNDLVIHAYGDDNSVTLKNYFSSDGYRRYHLVFDDATLNAEQVLAREYTFTGTDGNDALYGWNTDDTLLGGAGNDWLYGQAGHDTLIGGTGDDYLSGGSSESDRYLFDPGHGHDVIDDYAQSEAQADTVVFRQAQSAGATFDHVGNDLVIHAYGDDNSVTLKNYFSSDGYRRYHLVFDDVTLNAEQVLPREYTLTGTADNDWLIGWSSHDVLTGGTGDDYLAGGSSASDRYLFDPGHGHDVIDDYAQNEAQADTVVFRQAQSAGATFNHVGNDLVIHAYGDDNSVTLKNYFSGDGYRRYHMVFDDVTLNAEQVLAREYSLTGTAGNDQLIGWSSHDVLTGGAGDDYLAGGSSASDRYLFDPGHGHDVIDDYAQNEAQADTVVFRQARSDGATFDHVGNDLVIHAYGDDNSVTLKNYFSNDGYRRYHLVFDDATLNAEQVLAREYSLTGTAGNDQLIGWSSHDVLTGGAGDDYLAGGSSASDRYLFDPGHGHDVIDDYAQNEAQADTVVFRQARSDGATFNHVGNDLVIHAYGDDNSVTLKDYFYGENYQRFSVSFDNVDIGYPALHDCVGQLQSGQSMSLSDPVQISCN</sequence>
<reference evidence="4" key="2">
    <citation type="submission" date="2020-11" db="EMBL/GenBank/DDBJ databases">
        <authorList>
            <consortium name="NCBI Pathogen Detection Project"/>
        </authorList>
    </citation>
    <scope>NUCLEOTIDE SEQUENCE</scope>
    <source>
        <strain evidence="4">R404</strain>
    </source>
</reference>
<keyword evidence="2" id="KW-0964">Secreted</keyword>
<dbReference type="InterPro" id="IPR011049">
    <property type="entry name" value="Serralysin-like_metalloprot_C"/>
</dbReference>
<protein>
    <submittedName>
        <fullName evidence="4">Calcium-binding protein</fullName>
    </submittedName>
</protein>
<dbReference type="InterPro" id="IPR018511">
    <property type="entry name" value="Hemolysin-typ_Ca-bd_CS"/>
</dbReference>
<dbReference type="PRINTS" id="PR00313">
    <property type="entry name" value="CABNDNGRPT"/>
</dbReference>
<name>A0AAN5LFC4_KLEOX</name>
<dbReference type="InterPro" id="IPR050557">
    <property type="entry name" value="RTX_toxin/Mannuronan_C5-epim"/>
</dbReference>
<accession>A0AAN5LFC4</accession>
<keyword evidence="3" id="KW-0106">Calcium</keyword>
<dbReference type="AlphaFoldDB" id="A0AAN5LFC4"/>
<reference evidence="4" key="1">
    <citation type="journal article" date="2018" name="Genome Biol.">
        <title>SKESA: strategic k-mer extension for scrupulous assemblies.</title>
        <authorList>
            <person name="Souvorov A."/>
            <person name="Agarwala R."/>
            <person name="Lipman D.J."/>
        </authorList>
    </citation>
    <scope>NUCLEOTIDE SEQUENCE</scope>
    <source>
        <strain evidence="4">R404</strain>
    </source>
</reference>
<dbReference type="GO" id="GO:0005576">
    <property type="term" value="C:extracellular region"/>
    <property type="evidence" value="ECO:0007669"/>
    <property type="project" value="UniProtKB-SubCell"/>
</dbReference>
<evidence type="ECO:0000313" key="5">
    <source>
        <dbReference type="Proteomes" id="UP000856143"/>
    </source>
</evidence>
<dbReference type="Gene3D" id="2.150.10.10">
    <property type="entry name" value="Serralysin-like metalloprotease, C-terminal"/>
    <property type="match status" value="4"/>
</dbReference>
<dbReference type="Proteomes" id="UP000856143">
    <property type="component" value="Unassembled WGS sequence"/>
</dbReference>
<dbReference type="EMBL" id="DACSEO010000188">
    <property type="protein sequence ID" value="HAT1685377.1"/>
    <property type="molecule type" value="Genomic_DNA"/>
</dbReference>
<dbReference type="GO" id="GO:0005509">
    <property type="term" value="F:calcium ion binding"/>
    <property type="evidence" value="ECO:0007669"/>
    <property type="project" value="InterPro"/>
</dbReference>
<organism evidence="4 5">
    <name type="scientific">Klebsiella oxytoca</name>
    <dbReference type="NCBI Taxonomy" id="571"/>
    <lineage>
        <taxon>Bacteria</taxon>
        <taxon>Pseudomonadati</taxon>
        <taxon>Pseudomonadota</taxon>
        <taxon>Gammaproteobacteria</taxon>
        <taxon>Enterobacterales</taxon>
        <taxon>Enterobacteriaceae</taxon>
        <taxon>Klebsiella/Raoultella group</taxon>
        <taxon>Klebsiella</taxon>
    </lineage>
</organism>
<evidence type="ECO:0000313" key="4">
    <source>
        <dbReference type="EMBL" id="HAT1685377.1"/>
    </source>
</evidence>
<comment type="subcellular location">
    <subcellularLocation>
        <location evidence="1">Secreted</location>
    </subcellularLocation>
</comment>
<feature type="non-terminal residue" evidence="4">
    <location>
        <position position="1"/>
    </location>
</feature>
<proteinExistence type="predicted"/>
<evidence type="ECO:0000256" key="1">
    <source>
        <dbReference type="ARBA" id="ARBA00004613"/>
    </source>
</evidence>
<gene>
    <name evidence="4" type="ORF">I8Y21_006235</name>
</gene>
<dbReference type="InterPro" id="IPR001343">
    <property type="entry name" value="Hemolysn_Ca-bd"/>
</dbReference>
<dbReference type="PANTHER" id="PTHR38340">
    <property type="entry name" value="S-LAYER PROTEIN"/>
    <property type="match status" value="1"/>
</dbReference>
<evidence type="ECO:0000256" key="3">
    <source>
        <dbReference type="ARBA" id="ARBA00022837"/>
    </source>
</evidence>
<dbReference type="PROSITE" id="PS00330">
    <property type="entry name" value="HEMOLYSIN_CALCIUM"/>
    <property type="match status" value="1"/>
</dbReference>
<dbReference type="Pfam" id="PF00353">
    <property type="entry name" value="HemolysinCabind"/>
    <property type="match status" value="4"/>
</dbReference>
<dbReference type="SUPFAM" id="SSF51120">
    <property type="entry name" value="beta-Roll"/>
    <property type="match status" value="5"/>
</dbReference>
<comment type="caution">
    <text evidence="4">The sequence shown here is derived from an EMBL/GenBank/DDBJ whole genome shotgun (WGS) entry which is preliminary data.</text>
</comment>